<protein>
    <recommendedName>
        <fullName evidence="5">C-type lectin domain-containing protein</fullName>
    </recommendedName>
</protein>
<feature type="compositionally biased region" description="Low complexity" evidence="1">
    <location>
        <begin position="41"/>
        <end position="57"/>
    </location>
</feature>
<comment type="caution">
    <text evidence="3">The sequence shown here is derived from an EMBL/GenBank/DDBJ whole genome shotgun (WGS) entry which is preliminary data.</text>
</comment>
<evidence type="ECO:0008006" key="5">
    <source>
        <dbReference type="Google" id="ProtNLM"/>
    </source>
</evidence>
<dbReference type="PANTHER" id="PTHR23124:SF148">
    <property type="entry name" value="C-TYPE LECTIN DOMAIN-CONTAINING PROTEIN-RELATED"/>
    <property type="match status" value="1"/>
</dbReference>
<dbReference type="Gene3D" id="3.10.100.10">
    <property type="entry name" value="Mannose-Binding Protein A, subunit A"/>
    <property type="match status" value="1"/>
</dbReference>
<dbReference type="InterPro" id="IPR016187">
    <property type="entry name" value="CTDL_fold"/>
</dbReference>
<feature type="chain" id="PRO_5040435800" description="C-type lectin domain-containing protein" evidence="2">
    <location>
        <begin position="24"/>
        <end position="211"/>
    </location>
</feature>
<evidence type="ECO:0000256" key="2">
    <source>
        <dbReference type="SAM" id="SignalP"/>
    </source>
</evidence>
<keyword evidence="4" id="KW-1185">Reference proteome</keyword>
<dbReference type="Proteomes" id="UP001152747">
    <property type="component" value="Unassembled WGS sequence"/>
</dbReference>
<dbReference type="CDD" id="cd00037">
    <property type="entry name" value="CLECT"/>
    <property type="match status" value="1"/>
</dbReference>
<evidence type="ECO:0000256" key="1">
    <source>
        <dbReference type="SAM" id="MobiDB-lite"/>
    </source>
</evidence>
<evidence type="ECO:0000313" key="3">
    <source>
        <dbReference type="EMBL" id="CAI5447044.1"/>
    </source>
</evidence>
<reference evidence="3" key="1">
    <citation type="submission" date="2022-11" db="EMBL/GenBank/DDBJ databases">
        <authorList>
            <person name="Kikuchi T."/>
        </authorList>
    </citation>
    <scope>NUCLEOTIDE SEQUENCE</scope>
    <source>
        <strain evidence="3">PS1010</strain>
    </source>
</reference>
<dbReference type="InterPro" id="IPR016186">
    <property type="entry name" value="C-type_lectin-like/link_sf"/>
</dbReference>
<sequence>MSKHLRILYLFLMVLMNNRIDMCIPTQIIEVEPITSTKFSISTTSSSTTTSTTTTTTPIPPCPDSTWTQFDRGTYYWCMKVLFQKLELAAQQTSCSILNSKAVATGFQSVDEINTMMTVALSEDSSFDTLGIGAKRVDGCMIYGLSATCTQLTSFEWTDGYTTGTDGFNWAENQPDHAGQTWMCIYPNGDMDNDWPTTVNSGVICGMLAGN</sequence>
<dbReference type="PANTHER" id="PTHR23124">
    <property type="entry name" value="C-TYPE LECTIN DOMAIN-CONTAINING PROTEIN-RELATED-RELATED"/>
    <property type="match status" value="1"/>
</dbReference>
<dbReference type="SUPFAM" id="SSF56436">
    <property type="entry name" value="C-type lectin-like"/>
    <property type="match status" value="1"/>
</dbReference>
<evidence type="ECO:0000313" key="4">
    <source>
        <dbReference type="Proteomes" id="UP001152747"/>
    </source>
</evidence>
<keyword evidence="2" id="KW-0732">Signal</keyword>
<organism evidence="3 4">
    <name type="scientific">Caenorhabditis angaria</name>
    <dbReference type="NCBI Taxonomy" id="860376"/>
    <lineage>
        <taxon>Eukaryota</taxon>
        <taxon>Metazoa</taxon>
        <taxon>Ecdysozoa</taxon>
        <taxon>Nematoda</taxon>
        <taxon>Chromadorea</taxon>
        <taxon>Rhabditida</taxon>
        <taxon>Rhabditina</taxon>
        <taxon>Rhabditomorpha</taxon>
        <taxon>Rhabditoidea</taxon>
        <taxon>Rhabditidae</taxon>
        <taxon>Peloderinae</taxon>
        <taxon>Caenorhabditis</taxon>
    </lineage>
</organism>
<feature type="region of interest" description="Disordered" evidence="1">
    <location>
        <begin position="41"/>
        <end position="62"/>
    </location>
</feature>
<accession>A0A9P1IKD2</accession>
<proteinExistence type="predicted"/>
<dbReference type="AlphaFoldDB" id="A0A9P1IKD2"/>
<feature type="signal peptide" evidence="2">
    <location>
        <begin position="1"/>
        <end position="23"/>
    </location>
</feature>
<dbReference type="EMBL" id="CANHGI010000004">
    <property type="protein sequence ID" value="CAI5447044.1"/>
    <property type="molecule type" value="Genomic_DNA"/>
</dbReference>
<gene>
    <name evidence="3" type="ORF">CAMP_LOCUS9681</name>
</gene>
<name>A0A9P1IKD2_9PELO</name>